<feature type="compositionally biased region" description="Basic and acidic residues" evidence="10">
    <location>
        <begin position="246"/>
        <end position="263"/>
    </location>
</feature>
<dbReference type="GO" id="GO:0030688">
    <property type="term" value="C:preribosome, small subunit precursor"/>
    <property type="evidence" value="ECO:0007669"/>
    <property type="project" value="TreeGrafter"/>
</dbReference>
<dbReference type="GO" id="GO:0005730">
    <property type="term" value="C:nucleolus"/>
    <property type="evidence" value="ECO:0007669"/>
    <property type="project" value="UniProtKB-SubCell"/>
</dbReference>
<dbReference type="STRING" id="694573.A0A194VDS9"/>
<dbReference type="PANTHER" id="PTHR33911">
    <property type="entry name" value="RRNA-PROCESSING PROTEIN EFG1"/>
    <property type="match status" value="1"/>
</dbReference>
<evidence type="ECO:0000256" key="5">
    <source>
        <dbReference type="ARBA" id="ARBA00019827"/>
    </source>
</evidence>
<dbReference type="Proteomes" id="UP000078576">
    <property type="component" value="Unassembled WGS sequence"/>
</dbReference>
<dbReference type="PANTHER" id="PTHR33911:SF1">
    <property type="entry name" value="RRNA-PROCESSING PROTEIN EFG1"/>
    <property type="match status" value="1"/>
</dbReference>
<reference evidence="12" key="1">
    <citation type="submission" date="2014-12" db="EMBL/GenBank/DDBJ databases">
        <title>Genome Sequence of Valsa Canker Pathogens Uncovers a Specific Adaption of Colonization on Woody Bark.</title>
        <authorList>
            <person name="Yin Z."/>
            <person name="Liu H."/>
            <person name="Gao X."/>
            <person name="Li Z."/>
            <person name="Song N."/>
            <person name="Ke X."/>
            <person name="Dai Q."/>
            <person name="Wu Y."/>
            <person name="Sun Y."/>
            <person name="Xu J.-R."/>
            <person name="Kang Z.K."/>
            <person name="Wang L."/>
            <person name="Huang L."/>
        </authorList>
    </citation>
    <scope>NUCLEOTIDE SEQUENCE [LARGE SCALE GENOMIC DNA]</scope>
    <source>
        <strain evidence="12">SXYL134</strain>
    </source>
</reference>
<evidence type="ECO:0000256" key="7">
    <source>
        <dbReference type="ARBA" id="ARBA00023054"/>
    </source>
</evidence>
<name>A0A194VDS9_CYTMA</name>
<feature type="compositionally biased region" description="Basic and acidic residues" evidence="10">
    <location>
        <begin position="206"/>
        <end position="226"/>
    </location>
</feature>
<evidence type="ECO:0000256" key="3">
    <source>
        <dbReference type="ARBA" id="ARBA00006916"/>
    </source>
</evidence>
<comment type="subcellular location">
    <subcellularLocation>
        <location evidence="2">Nucleus</location>
        <location evidence="2">Nucleolus</location>
    </subcellularLocation>
</comment>
<evidence type="ECO:0000313" key="11">
    <source>
        <dbReference type="EMBL" id="KUI62152.1"/>
    </source>
</evidence>
<comment type="function">
    <text evidence="1">Involved in rRNA processing.</text>
</comment>
<keyword evidence="7 9" id="KW-0175">Coiled coil</keyword>
<evidence type="ECO:0000256" key="1">
    <source>
        <dbReference type="ARBA" id="ARBA00002773"/>
    </source>
</evidence>
<evidence type="ECO:0000256" key="10">
    <source>
        <dbReference type="SAM" id="MobiDB-lite"/>
    </source>
</evidence>
<protein>
    <recommendedName>
        <fullName evidence="4">rRNA-processing protein EFG1</fullName>
    </recommendedName>
    <alternativeName>
        <fullName evidence="5">rRNA-processing protein efg1</fullName>
    </alternativeName>
</protein>
<dbReference type="InterPro" id="IPR050786">
    <property type="entry name" value="EFG1_rRNA-proc"/>
</dbReference>
<dbReference type="AlphaFoldDB" id="A0A194VDS9"/>
<feature type="region of interest" description="Disordered" evidence="10">
    <location>
        <begin position="205"/>
        <end position="279"/>
    </location>
</feature>
<gene>
    <name evidence="11" type="ORF">VP1G_09296</name>
</gene>
<evidence type="ECO:0000256" key="2">
    <source>
        <dbReference type="ARBA" id="ARBA00004604"/>
    </source>
</evidence>
<feature type="region of interest" description="Disordered" evidence="10">
    <location>
        <begin position="1"/>
        <end position="48"/>
    </location>
</feature>
<evidence type="ECO:0000256" key="8">
    <source>
        <dbReference type="ARBA" id="ARBA00023242"/>
    </source>
</evidence>
<accession>A0A194VDS9</accession>
<dbReference type="OrthoDB" id="47732at2759"/>
<proteinExistence type="inferred from homology"/>
<evidence type="ECO:0000256" key="9">
    <source>
        <dbReference type="SAM" id="Coils"/>
    </source>
</evidence>
<dbReference type="Pfam" id="PF10153">
    <property type="entry name" value="Efg1"/>
    <property type="match status" value="1"/>
</dbReference>
<dbReference type="InterPro" id="IPR019310">
    <property type="entry name" value="Efg1"/>
</dbReference>
<dbReference type="EMBL" id="KN714801">
    <property type="protein sequence ID" value="KUI62152.1"/>
    <property type="molecule type" value="Genomic_DNA"/>
</dbReference>
<sequence length="279" mass="32145">MGAKRPFSDVDGSAPQQYGANKKRQQPFKSHYRSTENNPSKPGQSLNEIKKRARNIERRFAKGDDLPADVTQKLKRELVQCKRQIDDLQYKKKRQEMISKYHRVRFFERQKAERLRKKLKKQLDEATDPEEKAKIQADYHIADVDWHYTRFFPFLERYESLYSAEKAKEDSDGQTIAMRALHSARPPMWKVVEEALEKGQAALDALQERRSDKTISEEIPVEKASKDSSSGAKSRKERRAALNNPDRSRGKHGEVGTEDKKTPDEDDNAADSDGSGFFG</sequence>
<feature type="compositionally biased region" description="Basic residues" evidence="10">
    <location>
        <begin position="21"/>
        <end position="32"/>
    </location>
</feature>
<dbReference type="GO" id="GO:0000462">
    <property type="term" value="P:maturation of SSU-rRNA from tricistronic rRNA transcript (SSU-rRNA, 5.8S rRNA, LSU-rRNA)"/>
    <property type="evidence" value="ECO:0007669"/>
    <property type="project" value="TreeGrafter"/>
</dbReference>
<feature type="coiled-coil region" evidence="9">
    <location>
        <begin position="71"/>
        <end position="129"/>
    </location>
</feature>
<keyword evidence="12" id="KW-1185">Reference proteome</keyword>
<evidence type="ECO:0000313" key="12">
    <source>
        <dbReference type="Proteomes" id="UP000078576"/>
    </source>
</evidence>
<keyword evidence="8" id="KW-0539">Nucleus</keyword>
<comment type="similarity">
    <text evidence="3">Belongs to the EFG1 family.</text>
</comment>
<evidence type="ECO:0000256" key="4">
    <source>
        <dbReference type="ARBA" id="ARBA00018689"/>
    </source>
</evidence>
<organism evidence="11 12">
    <name type="scientific">Cytospora mali</name>
    <name type="common">Apple Valsa canker fungus</name>
    <name type="synonym">Valsa mali</name>
    <dbReference type="NCBI Taxonomy" id="578113"/>
    <lineage>
        <taxon>Eukaryota</taxon>
        <taxon>Fungi</taxon>
        <taxon>Dikarya</taxon>
        <taxon>Ascomycota</taxon>
        <taxon>Pezizomycotina</taxon>
        <taxon>Sordariomycetes</taxon>
        <taxon>Sordariomycetidae</taxon>
        <taxon>Diaporthales</taxon>
        <taxon>Cytosporaceae</taxon>
        <taxon>Cytospora</taxon>
    </lineage>
</organism>
<evidence type="ECO:0000256" key="6">
    <source>
        <dbReference type="ARBA" id="ARBA00022552"/>
    </source>
</evidence>
<keyword evidence="6" id="KW-0698">rRNA processing</keyword>
<feature type="compositionally biased region" description="Polar residues" evidence="10">
    <location>
        <begin position="35"/>
        <end position="47"/>
    </location>
</feature>